<accession>A0A427AUM1</accession>
<evidence type="ECO:0000313" key="3">
    <source>
        <dbReference type="EMBL" id="RRT79969.1"/>
    </source>
</evidence>
<organism evidence="3 4">
    <name type="scientific">Ensete ventricosum</name>
    <name type="common">Abyssinian banana</name>
    <name type="synonym">Musa ensete</name>
    <dbReference type="NCBI Taxonomy" id="4639"/>
    <lineage>
        <taxon>Eukaryota</taxon>
        <taxon>Viridiplantae</taxon>
        <taxon>Streptophyta</taxon>
        <taxon>Embryophyta</taxon>
        <taxon>Tracheophyta</taxon>
        <taxon>Spermatophyta</taxon>
        <taxon>Magnoliopsida</taxon>
        <taxon>Liliopsida</taxon>
        <taxon>Zingiberales</taxon>
        <taxon>Musaceae</taxon>
        <taxon>Ensete</taxon>
    </lineage>
</organism>
<dbReference type="AlphaFoldDB" id="A0A427AUM1"/>
<proteinExistence type="predicted"/>
<feature type="region of interest" description="Disordered" evidence="1">
    <location>
        <begin position="225"/>
        <end position="252"/>
    </location>
</feature>
<reference evidence="3 4" key="1">
    <citation type="journal article" date="2014" name="Agronomy (Basel)">
        <title>A Draft Genome Sequence for Ensete ventricosum, the Drought-Tolerant Tree Against Hunger.</title>
        <authorList>
            <person name="Harrison J."/>
            <person name="Moore K.A."/>
            <person name="Paszkiewicz K."/>
            <person name="Jones T."/>
            <person name="Grant M."/>
            <person name="Ambacheew D."/>
            <person name="Muzemil S."/>
            <person name="Studholme D.J."/>
        </authorList>
    </citation>
    <scope>NUCLEOTIDE SEQUENCE [LARGE SCALE GENOMIC DNA]</scope>
</reference>
<dbReference type="Pfam" id="PF04195">
    <property type="entry name" value="Transposase_28"/>
    <property type="match status" value="1"/>
</dbReference>
<protein>
    <recommendedName>
        <fullName evidence="2">Transposase (putative) gypsy type domain-containing protein</fullName>
    </recommendedName>
</protein>
<comment type="caution">
    <text evidence="3">The sequence shown here is derived from an EMBL/GenBank/DDBJ whole genome shotgun (WGS) entry which is preliminary data.</text>
</comment>
<sequence length="252" mass="27404">MFVHVIWKLVDSDVIDPVSREPHLGSIPLVGLVGCLPGRGDWRAYPAIVCQAELVGCQAEPTGCYAKFGWLSSRAGQLSGRAGRLSAPTKIAYLALLLASHGGFSISVDALEVGLRFPLRPVIGDCLSWWQVSSSQIEPNSWRYLITFLGECRESGIVSTHMVNMNLLRSLLKVGGGHFGSVASIAATPSPTVVPVAVDTAPAYSPFEVHEIPPEQAIRKVLEFSGKHPAEASPGRRKKRKIYGRHKSRRRD</sequence>
<dbReference type="EMBL" id="AMZH03001263">
    <property type="protein sequence ID" value="RRT79969.1"/>
    <property type="molecule type" value="Genomic_DNA"/>
</dbReference>
<dbReference type="Proteomes" id="UP000287651">
    <property type="component" value="Unassembled WGS sequence"/>
</dbReference>
<evidence type="ECO:0000256" key="1">
    <source>
        <dbReference type="SAM" id="MobiDB-lite"/>
    </source>
</evidence>
<feature type="domain" description="Transposase (putative) gypsy type" evidence="2">
    <location>
        <begin position="107"/>
        <end position="154"/>
    </location>
</feature>
<evidence type="ECO:0000259" key="2">
    <source>
        <dbReference type="Pfam" id="PF04195"/>
    </source>
</evidence>
<name>A0A427AUM1_ENSVE</name>
<evidence type="ECO:0000313" key="4">
    <source>
        <dbReference type="Proteomes" id="UP000287651"/>
    </source>
</evidence>
<feature type="compositionally biased region" description="Basic residues" evidence="1">
    <location>
        <begin position="235"/>
        <end position="252"/>
    </location>
</feature>
<dbReference type="InterPro" id="IPR007321">
    <property type="entry name" value="Transposase_28"/>
</dbReference>
<gene>
    <name evidence="3" type="ORF">B296_00014800</name>
</gene>